<dbReference type="RefSeq" id="WP_350892084.1">
    <property type="nucleotide sequence ID" value="NZ_JBEOTR010000031.1"/>
</dbReference>
<sequence>MVRVPWERLAENPRLSESLVTLLVMRLRERAQPVDGAGGDGGRDLFEYTDDDKLVVYEAKSFTGRMTPGRRRQVRKSLVSVARHQPDHWDLLVPIDPNPAEQAWFDGLRGEFEFVRHWRGRSWLDEKCAAHPDLVRYALQESADYILERIAQARAERDVLHGGISDYLERARALHGRVQEISPHYAVQTRLDADGRTVVHLSPRGPDPDGQGAIRLTGPVRFAADDPQETRRKQRFEEVMRFGGEVELSADNLAEATLSGPAGLGLERIAVGGVRISSARQEVTPPLQGQVAVQLPSGVPLASLPVRFTQRVSGSDGGILYGSDMTGVMRVRLRYSHGDRSAQLKFTFQPPEAAMPLMLVPALRLLSKATAGHFMELAFAGDPAGRVRAPVSTGMTPAGWESGEAQLWADAFDDLSRLQSRTGRFFPVPDNFTQRDAREVKDMLALLDGEETVLRGGTVSVGVDSADALDKLGDIRAGMFRVTAGYQGLLFTLGEQQFDLGPCTEIYTMDKILNMKEARRDLAAHGHATVTMRIAKRFPPVRYLGPLRDGGAEG</sequence>
<reference evidence="1 2" key="1">
    <citation type="submission" date="2024-10" db="EMBL/GenBank/DDBJ databases">
        <title>The Natural Products Discovery Center: Release of the First 8490 Sequenced Strains for Exploring Actinobacteria Biosynthetic Diversity.</title>
        <authorList>
            <person name="Kalkreuter E."/>
            <person name="Kautsar S.A."/>
            <person name="Yang D."/>
            <person name="Bader C.D."/>
            <person name="Teijaro C.N."/>
            <person name="Fluegel L."/>
            <person name="Davis C.M."/>
            <person name="Simpson J.R."/>
            <person name="Lauterbach L."/>
            <person name="Steele A.D."/>
            <person name="Gui C."/>
            <person name="Meng S."/>
            <person name="Li G."/>
            <person name="Viehrig K."/>
            <person name="Ye F."/>
            <person name="Su P."/>
            <person name="Kiefer A.F."/>
            <person name="Nichols A."/>
            <person name="Cepeda A.J."/>
            <person name="Yan W."/>
            <person name="Fan B."/>
            <person name="Jiang Y."/>
            <person name="Adhikari A."/>
            <person name="Zheng C.-J."/>
            <person name="Schuster L."/>
            <person name="Cowan T.M."/>
            <person name="Smanski M.J."/>
            <person name="Chevrette M.G."/>
            <person name="De Carvalho L.P.S."/>
            <person name="Shen B."/>
        </authorList>
    </citation>
    <scope>NUCLEOTIDE SEQUENCE [LARGE SCALE GENOMIC DNA]</scope>
    <source>
        <strain evidence="1 2">NPDC093086</strain>
    </source>
</reference>
<keyword evidence="2" id="KW-1185">Reference proteome</keyword>
<name>A0ABW8HK71_9ACTN</name>
<evidence type="ECO:0008006" key="3">
    <source>
        <dbReference type="Google" id="ProtNLM"/>
    </source>
</evidence>
<accession>A0ABW8HK71</accession>
<gene>
    <name evidence="1" type="ORF">ACIQFM_32615</name>
</gene>
<evidence type="ECO:0000313" key="2">
    <source>
        <dbReference type="Proteomes" id="UP001617907"/>
    </source>
</evidence>
<dbReference type="Proteomes" id="UP001617907">
    <property type="component" value="Unassembled WGS sequence"/>
</dbReference>
<protein>
    <recommendedName>
        <fullName evidence="3">Restriction endonuclease</fullName>
    </recommendedName>
</protein>
<organism evidence="1 2">
    <name type="scientific">Streptomyces ardesiacus</name>
    <dbReference type="NCBI Taxonomy" id="285564"/>
    <lineage>
        <taxon>Bacteria</taxon>
        <taxon>Bacillati</taxon>
        <taxon>Actinomycetota</taxon>
        <taxon>Actinomycetes</taxon>
        <taxon>Kitasatosporales</taxon>
        <taxon>Streptomycetaceae</taxon>
        <taxon>Streptomyces</taxon>
    </lineage>
</organism>
<evidence type="ECO:0000313" key="1">
    <source>
        <dbReference type="EMBL" id="MFJ6040983.1"/>
    </source>
</evidence>
<dbReference type="EMBL" id="JBIVPC010000022">
    <property type="protein sequence ID" value="MFJ6040983.1"/>
    <property type="molecule type" value="Genomic_DNA"/>
</dbReference>
<proteinExistence type="predicted"/>
<comment type="caution">
    <text evidence="1">The sequence shown here is derived from an EMBL/GenBank/DDBJ whole genome shotgun (WGS) entry which is preliminary data.</text>
</comment>